<comment type="caution">
    <text evidence="2">The sequence shown here is derived from an EMBL/GenBank/DDBJ whole genome shotgun (WGS) entry which is preliminary data.</text>
</comment>
<keyword evidence="1" id="KW-0812">Transmembrane</keyword>
<reference evidence="2" key="2">
    <citation type="submission" date="2020-09" db="EMBL/GenBank/DDBJ databases">
        <authorList>
            <person name="Sun Q."/>
            <person name="Kim S."/>
        </authorList>
    </citation>
    <scope>NUCLEOTIDE SEQUENCE</scope>
    <source>
        <strain evidence="2">KCTC 32437</strain>
    </source>
</reference>
<dbReference type="EMBL" id="BMZE01000002">
    <property type="protein sequence ID" value="GHA20825.1"/>
    <property type="molecule type" value="Genomic_DNA"/>
</dbReference>
<protein>
    <submittedName>
        <fullName evidence="2">Uncharacterized protein</fullName>
    </submittedName>
</protein>
<sequence>MLWQLVAILAIVLITVIGFVLDERTRRREQRRPGPSIDIEAVNAQRRKVHDARRIAGGTAVQMSRRQALRSIGF</sequence>
<organism evidence="2 3">
    <name type="scientific">Devosia pacifica</name>
    <dbReference type="NCBI Taxonomy" id="1335967"/>
    <lineage>
        <taxon>Bacteria</taxon>
        <taxon>Pseudomonadati</taxon>
        <taxon>Pseudomonadota</taxon>
        <taxon>Alphaproteobacteria</taxon>
        <taxon>Hyphomicrobiales</taxon>
        <taxon>Devosiaceae</taxon>
        <taxon>Devosia</taxon>
    </lineage>
</organism>
<dbReference type="AlphaFoldDB" id="A0A918VSP6"/>
<keyword evidence="1" id="KW-0472">Membrane</keyword>
<evidence type="ECO:0000313" key="3">
    <source>
        <dbReference type="Proteomes" id="UP000646579"/>
    </source>
</evidence>
<evidence type="ECO:0000313" key="2">
    <source>
        <dbReference type="EMBL" id="GHA20825.1"/>
    </source>
</evidence>
<gene>
    <name evidence="2" type="ORF">GCM10007989_14960</name>
</gene>
<keyword evidence="1" id="KW-1133">Transmembrane helix</keyword>
<reference evidence="2" key="1">
    <citation type="journal article" date="2014" name="Int. J. Syst. Evol. Microbiol.">
        <title>Complete genome sequence of Corynebacterium casei LMG S-19264T (=DSM 44701T), isolated from a smear-ripened cheese.</title>
        <authorList>
            <consortium name="US DOE Joint Genome Institute (JGI-PGF)"/>
            <person name="Walter F."/>
            <person name="Albersmeier A."/>
            <person name="Kalinowski J."/>
            <person name="Ruckert C."/>
        </authorList>
    </citation>
    <scope>NUCLEOTIDE SEQUENCE</scope>
    <source>
        <strain evidence="2">KCTC 32437</strain>
    </source>
</reference>
<evidence type="ECO:0000256" key="1">
    <source>
        <dbReference type="SAM" id="Phobius"/>
    </source>
</evidence>
<dbReference type="RefSeq" id="WP_189424893.1">
    <property type="nucleotide sequence ID" value="NZ_BMZE01000002.1"/>
</dbReference>
<keyword evidence="3" id="KW-1185">Reference proteome</keyword>
<accession>A0A918VSP6</accession>
<feature type="transmembrane region" description="Helical" evidence="1">
    <location>
        <begin position="6"/>
        <end position="22"/>
    </location>
</feature>
<name>A0A918VSP6_9HYPH</name>
<dbReference type="Proteomes" id="UP000646579">
    <property type="component" value="Unassembled WGS sequence"/>
</dbReference>
<proteinExistence type="predicted"/>